<evidence type="ECO:0000313" key="3">
    <source>
        <dbReference type="Proteomes" id="UP000315217"/>
    </source>
</evidence>
<dbReference type="AlphaFoldDB" id="A0A537KWH4"/>
<reference evidence="3 4" key="1">
    <citation type="journal article" date="2019" name="Nat. Microbiol.">
        <title>Mediterranean grassland soil C-N compound turnover is dependent on rainfall and depth, and is mediated by genomically divergent microorganisms.</title>
        <authorList>
            <person name="Diamond S."/>
            <person name="Andeer P.F."/>
            <person name="Li Z."/>
            <person name="Crits-Christoph A."/>
            <person name="Burstein D."/>
            <person name="Anantharaman K."/>
            <person name="Lane K.R."/>
            <person name="Thomas B.C."/>
            <person name="Pan C."/>
            <person name="Northen T.R."/>
            <person name="Banfield J.F."/>
        </authorList>
    </citation>
    <scope>NUCLEOTIDE SEQUENCE [LARGE SCALE GENOMIC DNA]</scope>
    <source>
        <strain evidence="2">NP_1</strain>
        <strain evidence="1">NP_2</strain>
    </source>
</reference>
<comment type="caution">
    <text evidence="1">The sequence shown here is derived from an EMBL/GenBank/DDBJ whole genome shotgun (WGS) entry which is preliminary data.</text>
</comment>
<evidence type="ECO:0000313" key="2">
    <source>
        <dbReference type="EMBL" id="TMJ11411.1"/>
    </source>
</evidence>
<accession>A0A537KWH4</accession>
<protein>
    <submittedName>
        <fullName evidence="1">Uncharacterized protein</fullName>
    </submittedName>
</protein>
<dbReference type="Proteomes" id="UP000315217">
    <property type="component" value="Unassembled WGS sequence"/>
</dbReference>
<name>A0A537KWH4_9BACT</name>
<sequence>MPPVLEDVIVHGRRFQLTIDGPDAMRRFSAVMIEVDTGRALTRTPVRGRSAADARDRALEVMHNLLGIEQFHEQVRAVAARLAPGAAVDLTEDAQMLHAEVSGPWALSMPLAVARDDVTDPEADPQVLGQRIEAHFRAHLRRVNG</sequence>
<gene>
    <name evidence="2" type="ORF">E6G98_04875</name>
    <name evidence="1" type="ORF">E6G99_13200</name>
</gene>
<evidence type="ECO:0000313" key="1">
    <source>
        <dbReference type="EMBL" id="TMI99866.1"/>
    </source>
</evidence>
<dbReference type="Proteomes" id="UP000318661">
    <property type="component" value="Unassembled WGS sequence"/>
</dbReference>
<dbReference type="EMBL" id="VBAJ01000359">
    <property type="protein sequence ID" value="TMI99866.1"/>
    <property type="molecule type" value="Genomic_DNA"/>
</dbReference>
<dbReference type="EMBL" id="VBAI01000068">
    <property type="protein sequence ID" value="TMJ11411.1"/>
    <property type="molecule type" value="Genomic_DNA"/>
</dbReference>
<proteinExistence type="predicted"/>
<evidence type="ECO:0000313" key="4">
    <source>
        <dbReference type="Proteomes" id="UP000318661"/>
    </source>
</evidence>
<organism evidence="1 4">
    <name type="scientific">Candidatus Segetimicrobium genomatis</name>
    <dbReference type="NCBI Taxonomy" id="2569760"/>
    <lineage>
        <taxon>Bacteria</taxon>
        <taxon>Bacillati</taxon>
        <taxon>Candidatus Sysuimicrobiota</taxon>
        <taxon>Candidatus Sysuimicrobiia</taxon>
        <taxon>Candidatus Sysuimicrobiales</taxon>
        <taxon>Candidatus Segetimicrobiaceae</taxon>
        <taxon>Candidatus Segetimicrobium</taxon>
    </lineage>
</organism>